<accession>A0A9X1UZ48</accession>
<dbReference type="CDD" id="cd02238">
    <property type="entry name" value="cupin_KdgF"/>
    <property type="match status" value="1"/>
</dbReference>
<proteinExistence type="predicted"/>
<dbReference type="PIRSF" id="PIRSF029883">
    <property type="entry name" value="KdgF"/>
    <property type="match status" value="1"/>
</dbReference>
<dbReference type="Pfam" id="PF07883">
    <property type="entry name" value="Cupin_2"/>
    <property type="match status" value="1"/>
</dbReference>
<dbReference type="InterPro" id="IPR052535">
    <property type="entry name" value="Bacilysin_H2HPP_isomerase"/>
</dbReference>
<dbReference type="Proteomes" id="UP001139344">
    <property type="component" value="Unassembled WGS sequence"/>
</dbReference>
<dbReference type="InterPro" id="IPR025499">
    <property type="entry name" value="KdgF"/>
</dbReference>
<dbReference type="AlphaFoldDB" id="A0A9X1UZ48"/>
<dbReference type="SUPFAM" id="SSF51182">
    <property type="entry name" value="RmlC-like cupins"/>
    <property type="match status" value="1"/>
</dbReference>
<protein>
    <submittedName>
        <fullName evidence="2">Cupin domain-containing protein</fullName>
    </submittedName>
</protein>
<dbReference type="Gene3D" id="2.60.120.10">
    <property type="entry name" value="Jelly Rolls"/>
    <property type="match status" value="1"/>
</dbReference>
<dbReference type="EMBL" id="JAJSON010000025">
    <property type="protein sequence ID" value="MCG9972876.1"/>
    <property type="molecule type" value="Genomic_DNA"/>
</dbReference>
<dbReference type="InterPro" id="IPR014710">
    <property type="entry name" value="RmlC-like_jellyroll"/>
</dbReference>
<dbReference type="InterPro" id="IPR013096">
    <property type="entry name" value="Cupin_2"/>
</dbReference>
<feature type="domain" description="Cupin type-2" evidence="1">
    <location>
        <begin position="38"/>
        <end position="95"/>
    </location>
</feature>
<evidence type="ECO:0000313" key="3">
    <source>
        <dbReference type="Proteomes" id="UP001139344"/>
    </source>
</evidence>
<gene>
    <name evidence="2" type="ORF">LU635_14590</name>
</gene>
<dbReference type="PANTHER" id="PTHR40112:SF1">
    <property type="entry name" value="H2HPP ISOMERASE"/>
    <property type="match status" value="1"/>
</dbReference>
<evidence type="ECO:0000259" key="1">
    <source>
        <dbReference type="Pfam" id="PF07883"/>
    </source>
</evidence>
<dbReference type="PANTHER" id="PTHR40112">
    <property type="entry name" value="H2HPP ISOMERASE"/>
    <property type="match status" value="1"/>
</dbReference>
<keyword evidence="3" id="KW-1185">Reference proteome</keyword>
<evidence type="ECO:0000313" key="2">
    <source>
        <dbReference type="EMBL" id="MCG9972876.1"/>
    </source>
</evidence>
<comment type="caution">
    <text evidence="2">The sequence shown here is derived from an EMBL/GenBank/DDBJ whole genome shotgun (WGS) entry which is preliminary data.</text>
</comment>
<dbReference type="RefSeq" id="WP_240100227.1">
    <property type="nucleotide sequence ID" value="NZ_JAJSON010000025.1"/>
</dbReference>
<reference evidence="2" key="1">
    <citation type="submission" date="2021-12" db="EMBL/GenBank/DDBJ databases">
        <title>Description of Gramella crocea sp. nov., a new bacterium isolated from activated sludge.</title>
        <authorList>
            <person name="Zhang X."/>
        </authorList>
    </citation>
    <scope>NUCLEOTIDE SEQUENCE</scope>
    <source>
        <strain evidence="2">YB25</strain>
    </source>
</reference>
<name>A0A9X1UZ48_9FLAO</name>
<sequence length="113" mass="12684">MIQGKTYFKEDENDWQKVGEGISRQVTGHNTQMMMVKVKFEKGSIGYVHDHFHTQASYVAAGKFKITINGKSEILETGDGFFVNPNLKHGAECLEAGILVDVFSPVREDFLES</sequence>
<organism evidence="2 3">
    <name type="scientific">Christiangramia crocea</name>
    <dbReference type="NCBI Taxonomy" id="2904124"/>
    <lineage>
        <taxon>Bacteria</taxon>
        <taxon>Pseudomonadati</taxon>
        <taxon>Bacteroidota</taxon>
        <taxon>Flavobacteriia</taxon>
        <taxon>Flavobacteriales</taxon>
        <taxon>Flavobacteriaceae</taxon>
        <taxon>Christiangramia</taxon>
    </lineage>
</organism>
<dbReference type="InterPro" id="IPR011051">
    <property type="entry name" value="RmlC_Cupin_sf"/>
</dbReference>